<evidence type="ECO:0000256" key="1">
    <source>
        <dbReference type="ARBA" id="ARBA00008874"/>
    </source>
</evidence>
<gene>
    <name evidence="3" type="ORF">L3Y34_000963</name>
    <name evidence="4" type="ORF">L5515_003818</name>
</gene>
<dbReference type="Pfam" id="PF00069">
    <property type="entry name" value="Pkinase"/>
    <property type="match status" value="1"/>
</dbReference>
<dbReference type="OMA" id="INGVMPF"/>
<dbReference type="FunFam" id="1.10.510.10:FF:002053">
    <property type="entry name" value="STE20-related kinase adapter protein strd-1"/>
    <property type="match status" value="1"/>
</dbReference>
<dbReference type="KEGG" id="cbr:CBG_18272"/>
<dbReference type="GO" id="GO:0004672">
    <property type="term" value="F:protein kinase activity"/>
    <property type="evidence" value="ECO:0007669"/>
    <property type="project" value="InterPro"/>
</dbReference>
<dbReference type="PANTHER" id="PTHR48014">
    <property type="entry name" value="SERINE/THREONINE-PROTEIN KINASE FRAY2"/>
    <property type="match status" value="1"/>
</dbReference>
<evidence type="ECO:0000313" key="6">
    <source>
        <dbReference type="Proteomes" id="UP000829354"/>
    </source>
</evidence>
<dbReference type="PROSITE" id="PS50011">
    <property type="entry name" value="PROTEIN_KINASE_DOM"/>
    <property type="match status" value="1"/>
</dbReference>
<evidence type="ECO:0000313" key="4">
    <source>
        <dbReference type="EMBL" id="UMM22776.1"/>
    </source>
</evidence>
<evidence type="ECO:0000259" key="2">
    <source>
        <dbReference type="PROSITE" id="PS50011"/>
    </source>
</evidence>
<dbReference type="AlphaFoldDB" id="A0AAE9IPQ9"/>
<keyword evidence="6" id="KW-1185">Reference proteome</keyword>
<feature type="domain" description="Protein kinase" evidence="2">
    <location>
        <begin position="46"/>
        <end position="332"/>
    </location>
</feature>
<reference evidence="3 5" key="2">
    <citation type="submission" date="2022-05" db="EMBL/GenBank/DDBJ databases">
        <title>Chromosome-level reference genomes for two strains of Caenorhabditis briggsae: an improved platform for comparative genomics.</title>
        <authorList>
            <person name="Stevens L."/>
            <person name="Andersen E.C."/>
        </authorList>
    </citation>
    <scope>NUCLEOTIDE SEQUENCE [LARGE SCALE GENOMIC DNA]</scope>
    <source>
        <strain evidence="3">QX1410_ONT</strain>
        <tissue evidence="3">Whole-organism</tissue>
    </source>
</reference>
<dbReference type="InterPro" id="IPR011009">
    <property type="entry name" value="Kinase-like_dom_sf"/>
</dbReference>
<dbReference type="Proteomes" id="UP000827892">
    <property type="component" value="Chromosome III"/>
</dbReference>
<comment type="similarity">
    <text evidence="1">Belongs to the protein kinase superfamily. STE Ser/Thr protein kinase family. STE20 subfamily.</text>
</comment>
<dbReference type="InterPro" id="IPR047173">
    <property type="entry name" value="STRAD_A/B-like"/>
</dbReference>
<dbReference type="Gene3D" id="1.10.510.10">
    <property type="entry name" value="Transferase(Phosphotransferase) domain 1"/>
    <property type="match status" value="1"/>
</dbReference>
<protein>
    <recommendedName>
        <fullName evidence="2">Protein kinase domain-containing protein</fullName>
    </recommendedName>
</protein>
<name>A0AAE9IPQ9_CAEBR</name>
<dbReference type="EMBL" id="CP090893">
    <property type="protein sequence ID" value="ULU00091.1"/>
    <property type="molecule type" value="Genomic_DNA"/>
</dbReference>
<proteinExistence type="inferred from homology"/>
<evidence type="ECO:0000313" key="5">
    <source>
        <dbReference type="Proteomes" id="UP000827892"/>
    </source>
</evidence>
<dbReference type="SUPFAM" id="SSF56112">
    <property type="entry name" value="Protein kinase-like (PK-like)"/>
    <property type="match status" value="1"/>
</dbReference>
<dbReference type="EMBL" id="CP092622">
    <property type="protein sequence ID" value="UMM22776.1"/>
    <property type="molecule type" value="Genomic_DNA"/>
</dbReference>
<reference evidence="4 6" key="1">
    <citation type="submission" date="2022-04" db="EMBL/GenBank/DDBJ databases">
        <title>Chromosome-level reference genomes for two strains of Caenorhabditis briggsae: an improved platform for comparative genomics.</title>
        <authorList>
            <person name="Stevens L."/>
            <person name="Andersen E."/>
        </authorList>
    </citation>
    <scope>NUCLEOTIDE SEQUENCE [LARGE SCALE GENOMIC DNA]</scope>
    <source>
        <strain evidence="4">VX34</strain>
        <tissue evidence="4">Whole-organism</tissue>
    </source>
</reference>
<dbReference type="GO" id="GO:0005524">
    <property type="term" value="F:ATP binding"/>
    <property type="evidence" value="ECO:0007669"/>
    <property type="project" value="InterPro"/>
</dbReference>
<sequence>MADTTIIPSSSSLSPNTAFSQIIQHKSQSSFTEEPEGVPNLSPSGYECIRYMGACNGGQIYLGKRISLHSMERKFVAIKKYSIDDIDDYAAIAKETAYLRLLQHPNIVELTASFVYEKSIYQMTPAMNLGSLFDIVFEYKKWGLNEKAIAGVTIQVLEGLHYLHERRYIHRDVKPRHILLDSAGNVKLTGFRYMVELNHHLDCAFEYDTHLQNQMYYLAPEVVAQNMHGYTSKSDIYMLGISVCEAINGVMPFGELEPLEMLFRKVNGQVPRPVDKKSLEDDADMGIDISMRPADHLTRVFSQEMHHFISNCLNYHPEMRGTASELKASPWLGSEEMKKIGPFQVQQELGLDYSHFDLGLWSQEPLLPAEPEQKYEIAFDYSPIS</sequence>
<dbReference type="InterPro" id="IPR000719">
    <property type="entry name" value="Prot_kinase_dom"/>
</dbReference>
<dbReference type="GO" id="GO:0043539">
    <property type="term" value="F:protein serine/threonine kinase activator activity"/>
    <property type="evidence" value="ECO:0007669"/>
    <property type="project" value="InterPro"/>
</dbReference>
<organism evidence="3 5">
    <name type="scientific">Caenorhabditis briggsae</name>
    <dbReference type="NCBI Taxonomy" id="6238"/>
    <lineage>
        <taxon>Eukaryota</taxon>
        <taxon>Metazoa</taxon>
        <taxon>Ecdysozoa</taxon>
        <taxon>Nematoda</taxon>
        <taxon>Chromadorea</taxon>
        <taxon>Rhabditida</taxon>
        <taxon>Rhabditina</taxon>
        <taxon>Rhabditomorpha</taxon>
        <taxon>Rhabditoidea</taxon>
        <taxon>Rhabditidae</taxon>
        <taxon>Peloderinae</taxon>
        <taxon>Caenorhabditis</taxon>
    </lineage>
</organism>
<dbReference type="Proteomes" id="UP000829354">
    <property type="component" value="Chromosome III"/>
</dbReference>
<evidence type="ECO:0000313" key="3">
    <source>
        <dbReference type="EMBL" id="ULU00091.1"/>
    </source>
</evidence>
<accession>A0AAE9IPQ9</accession>
<dbReference type="PANTHER" id="PTHR48014:SF21">
    <property type="entry name" value="SERINE_THREONINE-PROTEIN KINASE FRAY2"/>
    <property type="match status" value="1"/>
</dbReference>